<evidence type="ECO:0000256" key="1">
    <source>
        <dbReference type="ARBA" id="ARBA00022705"/>
    </source>
</evidence>
<dbReference type="GO" id="GO:0006260">
    <property type="term" value="P:DNA replication"/>
    <property type="evidence" value="ECO:0007669"/>
    <property type="project" value="UniProtKB-KW"/>
</dbReference>
<dbReference type="Pfam" id="PF01446">
    <property type="entry name" value="Rep_1"/>
    <property type="match status" value="1"/>
</dbReference>
<evidence type="ECO:0008006" key="3">
    <source>
        <dbReference type="Google" id="ProtNLM"/>
    </source>
</evidence>
<evidence type="ECO:0000313" key="2">
    <source>
        <dbReference type="EMBL" id="GAI50004.1"/>
    </source>
</evidence>
<dbReference type="GO" id="GO:0003677">
    <property type="term" value="F:DNA binding"/>
    <property type="evidence" value="ECO:0007669"/>
    <property type="project" value="InterPro"/>
</dbReference>
<dbReference type="EMBL" id="BARV01036054">
    <property type="protein sequence ID" value="GAI50004.1"/>
    <property type="molecule type" value="Genomic_DNA"/>
</dbReference>
<gene>
    <name evidence="2" type="ORF">S06H3_56097</name>
</gene>
<dbReference type="AlphaFoldDB" id="X1R339"/>
<comment type="caution">
    <text evidence="2">The sequence shown here is derived from an EMBL/GenBank/DDBJ whole genome shotgun (WGS) entry which is preliminary data.</text>
</comment>
<feature type="non-terminal residue" evidence="2">
    <location>
        <position position="134"/>
    </location>
</feature>
<reference evidence="2" key="1">
    <citation type="journal article" date="2014" name="Front. Microbiol.">
        <title>High frequency of phylogenetically diverse reductive dehalogenase-homologous genes in deep subseafloor sedimentary metagenomes.</title>
        <authorList>
            <person name="Kawai M."/>
            <person name="Futagami T."/>
            <person name="Toyoda A."/>
            <person name="Takaki Y."/>
            <person name="Nishi S."/>
            <person name="Hori S."/>
            <person name="Arai W."/>
            <person name="Tsubouchi T."/>
            <person name="Morono Y."/>
            <person name="Uchiyama I."/>
            <person name="Ito T."/>
            <person name="Fujiyama A."/>
            <person name="Inagaki F."/>
            <person name="Takami H."/>
        </authorList>
    </citation>
    <scope>NUCLEOTIDE SEQUENCE</scope>
    <source>
        <strain evidence="2">Expedition CK06-06</strain>
    </source>
</reference>
<keyword evidence="1" id="KW-0235">DNA replication</keyword>
<organism evidence="2">
    <name type="scientific">marine sediment metagenome</name>
    <dbReference type="NCBI Taxonomy" id="412755"/>
    <lineage>
        <taxon>unclassified sequences</taxon>
        <taxon>metagenomes</taxon>
        <taxon>ecological metagenomes</taxon>
    </lineage>
</organism>
<protein>
    <recommendedName>
        <fullName evidence="3">Replication protein</fullName>
    </recommendedName>
</protein>
<proteinExistence type="predicted"/>
<dbReference type="InterPro" id="IPR000989">
    <property type="entry name" value="Rep"/>
</dbReference>
<name>X1R339_9ZZZZ</name>
<sequence length="134" mass="15220">MQHSDDQLYVQIDKLYKSFRELRRRTDFKKAVTGGVWFFQIKKSKTDGCWHPHIHAVVTGDFFPRRRLSRIWCEITCGSLVTEIRAIKDPAGAANEVARYATSPGDISSMSPDDGLEMADAMHGRRICGTWGTD</sequence>
<accession>X1R339</accession>